<dbReference type="Gene3D" id="3.40.190.10">
    <property type="entry name" value="Periplasmic binding protein-like II"/>
    <property type="match status" value="2"/>
</dbReference>
<evidence type="ECO:0000313" key="3">
    <source>
        <dbReference type="Proteomes" id="UP000199495"/>
    </source>
</evidence>
<evidence type="ECO:0000259" key="1">
    <source>
        <dbReference type="SMART" id="SM00062"/>
    </source>
</evidence>
<sequence length="324" mass="34532">MLHWIPENAGITAGHWGLTSNDLSVAPGFIPGVQQQPRPAVRFQFGPPTHTDRPAPPESVVIRLTLIAAMASVLLTHIAHAQPEVPADFYDRGVASRGNSVVFCIWPTSPLVALDRAVAQAIGDAQLFDVEFFEVPLTSAGAQETFEQELFIHLMDNCDAVMGGSLAWSPLPEWLTITRPYLEITQTIATSDRTIANLGDLPPGTRVGSILMSPSDMVFATAIRAGLLPNITRIPYDTPARILAAIEAGRLEAGLVPDHAVEGYSGPTLASASTDPLRLAPEATGMLLLSSNTYLRALLDDAIASLEAQGALDAVIGKARETMD</sequence>
<dbReference type="SMART" id="SM00062">
    <property type="entry name" value="PBPb"/>
    <property type="match status" value="1"/>
</dbReference>
<evidence type="ECO:0000313" key="2">
    <source>
        <dbReference type="EMBL" id="SDG38771.1"/>
    </source>
</evidence>
<dbReference type="InterPro" id="IPR001638">
    <property type="entry name" value="Solute-binding_3/MltF_N"/>
</dbReference>
<dbReference type="SUPFAM" id="SSF53850">
    <property type="entry name" value="Periplasmic binding protein-like II"/>
    <property type="match status" value="1"/>
</dbReference>
<reference evidence="2 3" key="1">
    <citation type="submission" date="2016-10" db="EMBL/GenBank/DDBJ databases">
        <authorList>
            <person name="de Groot N.N."/>
        </authorList>
    </citation>
    <scope>NUCLEOTIDE SEQUENCE [LARGE SCALE GENOMIC DNA]</scope>
    <source>
        <strain evidence="2 3">CGMCC 1.10267</strain>
    </source>
</reference>
<keyword evidence="3" id="KW-1185">Reference proteome</keyword>
<dbReference type="EMBL" id="FNCS01000002">
    <property type="protein sequence ID" value="SDG38771.1"/>
    <property type="molecule type" value="Genomic_DNA"/>
</dbReference>
<gene>
    <name evidence="2" type="ORF">SAMN04487974_102342</name>
</gene>
<proteinExistence type="predicted"/>
<accession>A0A1G7TUD2</accession>
<protein>
    <submittedName>
        <fullName evidence="2">Extracellular solute-binding protein, family 3</fullName>
    </submittedName>
</protein>
<name>A0A1G7TUD2_9HYPH</name>
<organism evidence="2 3">
    <name type="scientific">Pelagibacterium luteolum</name>
    <dbReference type="NCBI Taxonomy" id="440168"/>
    <lineage>
        <taxon>Bacteria</taxon>
        <taxon>Pseudomonadati</taxon>
        <taxon>Pseudomonadota</taxon>
        <taxon>Alphaproteobacteria</taxon>
        <taxon>Hyphomicrobiales</taxon>
        <taxon>Devosiaceae</taxon>
        <taxon>Pelagibacterium</taxon>
    </lineage>
</organism>
<feature type="domain" description="Solute-binding protein family 3/N-terminal" evidence="1">
    <location>
        <begin position="100"/>
        <end position="319"/>
    </location>
</feature>
<dbReference type="Proteomes" id="UP000199495">
    <property type="component" value="Unassembled WGS sequence"/>
</dbReference>
<dbReference type="AlphaFoldDB" id="A0A1G7TUD2"/>
<dbReference type="STRING" id="440168.SAMN04487974_102342"/>